<keyword evidence="1 7" id="KW-0808">Transferase</keyword>
<feature type="binding site" evidence="7">
    <location>
        <position position="938"/>
    </location>
    <ligand>
        <name>ATP</name>
        <dbReference type="ChEBI" id="CHEBI:30616"/>
    </ligand>
</feature>
<dbReference type="GO" id="GO:0016301">
    <property type="term" value="F:kinase activity"/>
    <property type="evidence" value="ECO:0007669"/>
    <property type="project" value="UniProtKB-KW"/>
</dbReference>
<dbReference type="InterPro" id="IPR036770">
    <property type="entry name" value="Ankyrin_rpt-contain_sf"/>
</dbReference>
<feature type="repeat" description="ANK" evidence="5">
    <location>
        <begin position="94"/>
        <end position="126"/>
    </location>
</feature>
<feature type="compositionally biased region" description="Acidic residues" evidence="8">
    <location>
        <begin position="411"/>
        <end position="423"/>
    </location>
</feature>
<dbReference type="Pfam" id="PF00217">
    <property type="entry name" value="ATP-gua_Ptrans"/>
    <property type="match status" value="1"/>
</dbReference>
<evidence type="ECO:0000256" key="4">
    <source>
        <dbReference type="ARBA" id="ARBA00022840"/>
    </source>
</evidence>
<protein>
    <recommendedName>
        <fullName evidence="14">Arginine kinase</fullName>
    </recommendedName>
</protein>
<feature type="domain" description="Phosphagen kinase N-terminal" evidence="10">
    <location>
        <begin position="666"/>
        <end position="766"/>
    </location>
</feature>
<feature type="binding site" evidence="7">
    <location>
        <begin position="817"/>
        <end position="821"/>
    </location>
    <ligand>
        <name>ATP</name>
        <dbReference type="ChEBI" id="CHEBI:30616"/>
    </ligand>
</feature>
<dbReference type="Gene3D" id="3.30.590.10">
    <property type="entry name" value="Glutamine synthetase/guanido kinase, catalytic domain"/>
    <property type="match status" value="1"/>
</dbReference>
<feature type="repeat" description="ANK" evidence="5">
    <location>
        <begin position="571"/>
        <end position="604"/>
    </location>
</feature>
<dbReference type="Proteomes" id="UP001233999">
    <property type="component" value="Unassembled WGS sequence"/>
</dbReference>
<evidence type="ECO:0000256" key="6">
    <source>
        <dbReference type="PROSITE-ProRule" id="PRU00842"/>
    </source>
</evidence>
<feature type="region of interest" description="Disordered" evidence="8">
    <location>
        <begin position="214"/>
        <end position="236"/>
    </location>
</feature>
<dbReference type="Pfam" id="PF02807">
    <property type="entry name" value="ATP-gua_PtransN"/>
    <property type="match status" value="1"/>
</dbReference>
<comment type="caution">
    <text evidence="12">The sequence shown here is derived from an EMBL/GenBank/DDBJ whole genome shotgun (WGS) entry which is preliminary data.</text>
</comment>
<keyword evidence="5" id="KW-0040">ANK repeat</keyword>
<evidence type="ECO:0000256" key="8">
    <source>
        <dbReference type="SAM" id="MobiDB-lite"/>
    </source>
</evidence>
<evidence type="ECO:0000256" key="1">
    <source>
        <dbReference type="ARBA" id="ARBA00022679"/>
    </source>
</evidence>
<accession>A0AAD8EBE5</accession>
<feature type="compositionally biased region" description="Basic and acidic residues" evidence="8">
    <location>
        <begin position="304"/>
        <end position="313"/>
    </location>
</feature>
<dbReference type="GO" id="GO:0005524">
    <property type="term" value="F:ATP binding"/>
    <property type="evidence" value="ECO:0007669"/>
    <property type="project" value="UniProtKB-UniRule"/>
</dbReference>
<evidence type="ECO:0008006" key="14">
    <source>
        <dbReference type="Google" id="ProtNLM"/>
    </source>
</evidence>
<dbReference type="SUPFAM" id="SSF48034">
    <property type="entry name" value="Guanido kinase N-terminal domain"/>
    <property type="match status" value="1"/>
</dbReference>
<comment type="caution">
    <text evidence="7">Lacks conserved residue(s) required for the propagation of feature annotation.</text>
</comment>
<feature type="non-terminal residue" evidence="12">
    <location>
        <position position="1"/>
    </location>
</feature>
<dbReference type="SUPFAM" id="SSF55931">
    <property type="entry name" value="Glutamine synthetase/guanido kinase"/>
    <property type="match status" value="1"/>
</dbReference>
<dbReference type="EMBL" id="JASPKZ010007465">
    <property type="protein sequence ID" value="KAJ9584113.1"/>
    <property type="molecule type" value="Genomic_DNA"/>
</dbReference>
<dbReference type="Pfam" id="PF12796">
    <property type="entry name" value="Ank_2"/>
    <property type="match status" value="2"/>
</dbReference>
<feature type="binding site" evidence="7">
    <location>
        <begin position="993"/>
        <end position="997"/>
    </location>
    <ligand>
        <name>ATP</name>
        <dbReference type="ChEBI" id="CHEBI:30616"/>
    </ligand>
</feature>
<feature type="domain" description="Phosphagen kinase C-terminal" evidence="11">
    <location>
        <begin position="814"/>
        <end position="1064"/>
    </location>
</feature>
<dbReference type="PROSITE" id="PS50088">
    <property type="entry name" value="ANK_REPEAT"/>
    <property type="match status" value="4"/>
</dbReference>
<proteinExistence type="inferred from homology"/>
<keyword evidence="13" id="KW-1185">Reference proteome</keyword>
<dbReference type="PANTHER" id="PTHR24172:SF4">
    <property type="entry name" value="ANK_REP_REGION DOMAIN-CONTAINING PROTEIN"/>
    <property type="match status" value="1"/>
</dbReference>
<feature type="non-terminal residue" evidence="12">
    <location>
        <position position="1064"/>
    </location>
</feature>
<evidence type="ECO:0000313" key="13">
    <source>
        <dbReference type="Proteomes" id="UP001233999"/>
    </source>
</evidence>
<dbReference type="Gene3D" id="1.25.40.20">
    <property type="entry name" value="Ankyrin repeat-containing domain"/>
    <property type="match status" value="2"/>
</dbReference>
<evidence type="ECO:0000313" key="12">
    <source>
        <dbReference type="EMBL" id="KAJ9584113.1"/>
    </source>
</evidence>
<sequence length="1064" mass="118549">IHDRLVVTRANIRIWIHDRDLGRLQQMLWEGHGGKLRVETSNNPRVKRFLDAVPYIMGTIKDVHGSVVNNDEETFQKRTADPVPNQIFISKDQNGLNPLHKAAGLGRADMVEDIISRNSNAVTATDNEGRTPLHYAVLAKDGGIIYNKLIDAGADENALDNKGKPPSYYRSKPAELDPKNLQVIPDAPRTATIFPPAWDWRLLNNMTYDFGPIPVDSDVKYDDEKGPTKSKKQKGMGNMAAAAAGAAVAIPAAAAAGAATIGVVKQRTRSPSPVQVNKVESPPEDEEEDEGVGEEGEQEEEREDLMAHEERALALEAENAAEGETEEGGTEEDDSGQGRDEGEESEEGKMEDAEEKELEGGIVAVIGGEEGTVDRWEREEDEVGGGQEAEEDEVGGGEETEGDEVGRGDEVGGEEAEGDEAMGEEVKEINDDGMDGMGETMPDILVVPQEPDEEVQRLVEQGNMEQLANLVLNGEGHRLIGQTSDDPELQGFLNNVPAYMAKIRAVHEAAQEGRLRDLQAALDRRKFAIARDGSNSMGTTPLHVATLFGHTAIVRYLAGRFPETLQTRDKNDRTPLHYAATMMDNGHYYNLLLNLGADPSLKDNLDNTAEYYLMNSGILTHQDLLEEYGASAQVAEDMLQDQVPNDTVSARREIDDPEILDTLERCFELVREETSTNGQISSGFLLKRYLRRLVFENLRLRLTRMDHNLLDVIWPGAKEVPEENDADLDEELEEVILRNGGVIAPDYESYAVFDELLIPLIKDLHGLLVNYDLHPQPKSMFFLPDEDDDENEEEEIRQKKGRVDKINIDPSHIAVNNVRIECCRNVADYQLPSGLTYAQLESLERDLVSALDTCNGVERIEEDYEDENKSYYSMAEILEETSMIREKLESSNLLVTLSDQHENEDSLLHGQHWPHGRGVYLMKGGHIAIWINVQEHIRVLSIPQDDDDPGRLDEAYNKLAHLMMDLETMFEFKRDPLLGYLTARPSMLGNTLHIYVTAHLPKLGQDENALNRLCSARSINISKLSEGENNFLLWNQQSLGITEHQTLMDFSTAISNVIQLEGNA</sequence>
<feature type="binding site" evidence="7">
    <location>
        <begin position="1022"/>
        <end position="1027"/>
    </location>
    <ligand>
        <name>ATP</name>
        <dbReference type="ChEBI" id="CHEBI:30616"/>
    </ligand>
</feature>
<reference evidence="12" key="2">
    <citation type="submission" date="2023-05" db="EMBL/GenBank/DDBJ databases">
        <authorList>
            <person name="Fouks B."/>
        </authorList>
    </citation>
    <scope>NUCLEOTIDE SEQUENCE</scope>
    <source>
        <strain evidence="12">Stay&amp;Tobe</strain>
        <tissue evidence="12">Testes</tissue>
    </source>
</reference>
<evidence type="ECO:0000256" key="3">
    <source>
        <dbReference type="ARBA" id="ARBA00022777"/>
    </source>
</evidence>
<feature type="transmembrane region" description="Helical" evidence="9">
    <location>
        <begin position="239"/>
        <end position="264"/>
    </location>
</feature>
<dbReference type="Gene3D" id="1.10.135.10">
    <property type="entry name" value="ATP:guanido phosphotransferase, N-terminal domain"/>
    <property type="match status" value="1"/>
</dbReference>
<evidence type="ECO:0000256" key="5">
    <source>
        <dbReference type="PROSITE-ProRule" id="PRU00023"/>
    </source>
</evidence>
<evidence type="ECO:0000256" key="2">
    <source>
        <dbReference type="ARBA" id="ARBA00022741"/>
    </source>
</evidence>
<feature type="repeat" description="ANK" evidence="5">
    <location>
        <begin position="128"/>
        <end position="161"/>
    </location>
</feature>
<feature type="repeat" description="ANK" evidence="5">
    <location>
        <begin position="537"/>
        <end position="557"/>
    </location>
</feature>
<dbReference type="PROSITE" id="PS50297">
    <property type="entry name" value="ANK_REP_REGION"/>
    <property type="match status" value="4"/>
</dbReference>
<keyword evidence="3 7" id="KW-0418">Kinase</keyword>
<dbReference type="InterPro" id="IPR022413">
    <property type="entry name" value="ATP-guanido_PTrfase_N"/>
</dbReference>
<keyword evidence="9" id="KW-1133">Transmembrane helix</keyword>
<evidence type="ECO:0000259" key="10">
    <source>
        <dbReference type="PROSITE" id="PS51509"/>
    </source>
</evidence>
<keyword evidence="9" id="KW-0812">Transmembrane</keyword>
<comment type="similarity">
    <text evidence="6">Belongs to the ATP:guanido phosphotransferase family.</text>
</comment>
<feature type="region of interest" description="Disordered" evidence="8">
    <location>
        <begin position="265"/>
        <end position="424"/>
    </location>
</feature>
<feature type="compositionally biased region" description="Acidic residues" evidence="8">
    <location>
        <begin position="319"/>
        <end position="346"/>
    </location>
</feature>
<dbReference type="PROSITE" id="PS51509">
    <property type="entry name" value="PHOSPHAGEN_KINASE_N"/>
    <property type="match status" value="1"/>
</dbReference>
<evidence type="ECO:0000259" key="11">
    <source>
        <dbReference type="PROSITE" id="PS51510"/>
    </source>
</evidence>
<dbReference type="InterPro" id="IPR036802">
    <property type="entry name" value="ATP-guanido_PTrfase_N_sf"/>
</dbReference>
<dbReference type="PANTHER" id="PTHR24172">
    <property type="entry name" value="ANK_REP_REGION DOMAIN-CONTAINING PROTEIN"/>
    <property type="match status" value="1"/>
</dbReference>
<dbReference type="AlphaFoldDB" id="A0AAD8EBE5"/>
<dbReference type="InterPro" id="IPR014746">
    <property type="entry name" value="Gln_synth/guanido_kin_cat_dom"/>
</dbReference>
<keyword evidence="2 7" id="KW-0547">Nucleotide-binding</keyword>
<reference evidence="12" key="1">
    <citation type="journal article" date="2023" name="IScience">
        <title>Live-bearing cockroach genome reveals convergent evolutionary mechanisms linked to viviparity in insects and beyond.</title>
        <authorList>
            <person name="Fouks B."/>
            <person name="Harrison M.C."/>
            <person name="Mikhailova A.A."/>
            <person name="Marchal E."/>
            <person name="English S."/>
            <person name="Carruthers M."/>
            <person name="Jennings E.C."/>
            <person name="Chiamaka E.L."/>
            <person name="Frigard R.A."/>
            <person name="Pippel M."/>
            <person name="Attardo G.M."/>
            <person name="Benoit J.B."/>
            <person name="Bornberg-Bauer E."/>
            <person name="Tobe S.S."/>
        </authorList>
    </citation>
    <scope>NUCLEOTIDE SEQUENCE</scope>
    <source>
        <strain evidence="12">Stay&amp;Tobe</strain>
    </source>
</reference>
<organism evidence="12 13">
    <name type="scientific">Diploptera punctata</name>
    <name type="common">Pacific beetle cockroach</name>
    <dbReference type="NCBI Taxonomy" id="6984"/>
    <lineage>
        <taxon>Eukaryota</taxon>
        <taxon>Metazoa</taxon>
        <taxon>Ecdysozoa</taxon>
        <taxon>Arthropoda</taxon>
        <taxon>Hexapoda</taxon>
        <taxon>Insecta</taxon>
        <taxon>Pterygota</taxon>
        <taxon>Neoptera</taxon>
        <taxon>Polyneoptera</taxon>
        <taxon>Dictyoptera</taxon>
        <taxon>Blattodea</taxon>
        <taxon>Blaberoidea</taxon>
        <taxon>Blaberidae</taxon>
        <taxon>Diplopterinae</taxon>
        <taxon>Diploptera</taxon>
    </lineage>
</organism>
<dbReference type="PROSITE" id="PS51510">
    <property type="entry name" value="PHOSPHAGEN_KINASE_C"/>
    <property type="match status" value="1"/>
</dbReference>
<keyword evidence="9" id="KW-0472">Membrane</keyword>
<evidence type="ECO:0000256" key="7">
    <source>
        <dbReference type="PROSITE-ProRule" id="PRU00843"/>
    </source>
</evidence>
<dbReference type="SUPFAM" id="SSF48403">
    <property type="entry name" value="Ankyrin repeat"/>
    <property type="match status" value="1"/>
</dbReference>
<keyword evidence="4 7" id="KW-0067">ATP-binding</keyword>
<feature type="compositionally biased region" description="Basic and acidic residues" evidence="8">
    <location>
        <begin position="217"/>
        <end position="227"/>
    </location>
</feature>
<feature type="compositionally biased region" description="Acidic residues" evidence="8">
    <location>
        <begin position="379"/>
        <end position="403"/>
    </location>
</feature>
<name>A0AAD8EBE5_DIPPU</name>
<dbReference type="InterPro" id="IPR022414">
    <property type="entry name" value="ATP-guanido_PTrfase_cat"/>
</dbReference>
<gene>
    <name evidence="12" type="ORF">L9F63_021549</name>
</gene>
<dbReference type="InterPro" id="IPR002110">
    <property type="entry name" value="Ankyrin_rpt"/>
</dbReference>
<dbReference type="SMART" id="SM00248">
    <property type="entry name" value="ANK"/>
    <property type="match status" value="4"/>
</dbReference>
<feature type="compositionally biased region" description="Acidic residues" evidence="8">
    <location>
        <begin position="282"/>
        <end position="303"/>
    </location>
</feature>
<evidence type="ECO:0000256" key="9">
    <source>
        <dbReference type="SAM" id="Phobius"/>
    </source>
</evidence>